<gene>
    <name evidence="1" type="ORF">MOV92_21215</name>
</gene>
<dbReference type="InterPro" id="IPR011990">
    <property type="entry name" value="TPR-like_helical_dom_sf"/>
</dbReference>
<dbReference type="RefSeq" id="WP_057944491.1">
    <property type="nucleotide sequence ID" value="NZ_CP011131.1"/>
</dbReference>
<accession>A0ABY3XAF1</accession>
<dbReference type="SUPFAM" id="SSF48452">
    <property type="entry name" value="TPR-like"/>
    <property type="match status" value="2"/>
</dbReference>
<reference evidence="1 2" key="1">
    <citation type="submission" date="2022-03" db="EMBL/GenBank/DDBJ databases">
        <title>Complete genome sequence of Lysobacter capsici VKM B-2533 and Lysobacter gummosus 10.1.1, promising sources of lytic agents.</title>
        <authorList>
            <person name="Tarlachkov S.V."/>
            <person name="Kudryakova I.V."/>
            <person name="Afoshin A.S."/>
            <person name="Leontyevskaya E.A."/>
            <person name="Leontyevskaya N.V."/>
        </authorList>
    </citation>
    <scope>NUCLEOTIDE SEQUENCE [LARGE SCALE GENOMIC DNA]</scope>
    <source>
        <strain evidence="1 2">10.1.1</strain>
    </source>
</reference>
<protein>
    <submittedName>
        <fullName evidence="1">Tetratricopeptide repeat protein</fullName>
    </submittedName>
</protein>
<dbReference type="EMBL" id="CP093547">
    <property type="protein sequence ID" value="UNP28960.1"/>
    <property type="molecule type" value="Genomic_DNA"/>
</dbReference>
<organism evidence="1 2">
    <name type="scientific">Lysobacter gummosus</name>
    <dbReference type="NCBI Taxonomy" id="262324"/>
    <lineage>
        <taxon>Bacteria</taxon>
        <taxon>Pseudomonadati</taxon>
        <taxon>Pseudomonadota</taxon>
        <taxon>Gammaproteobacteria</taxon>
        <taxon>Lysobacterales</taxon>
        <taxon>Lysobacteraceae</taxon>
        <taxon>Lysobacter</taxon>
    </lineage>
</organism>
<evidence type="ECO:0000313" key="2">
    <source>
        <dbReference type="Proteomes" id="UP000829194"/>
    </source>
</evidence>
<dbReference type="SMART" id="SM00028">
    <property type="entry name" value="TPR"/>
    <property type="match status" value="4"/>
</dbReference>
<dbReference type="Proteomes" id="UP000829194">
    <property type="component" value="Chromosome"/>
</dbReference>
<dbReference type="InterPro" id="IPR019734">
    <property type="entry name" value="TPR_rpt"/>
</dbReference>
<dbReference type="PANTHER" id="PTHR12558:SF33">
    <property type="entry name" value="BLL7664 PROTEIN"/>
    <property type="match status" value="1"/>
</dbReference>
<keyword evidence="2" id="KW-1185">Reference proteome</keyword>
<evidence type="ECO:0000313" key="1">
    <source>
        <dbReference type="EMBL" id="UNP28960.1"/>
    </source>
</evidence>
<name>A0ABY3XAF1_9GAMM</name>
<dbReference type="PANTHER" id="PTHR12558">
    <property type="entry name" value="CELL DIVISION CYCLE 16,23,27"/>
    <property type="match status" value="1"/>
</dbReference>
<sequence>MNAASHFTSLAARHQRLQQFLQADPDNLSLIADTASAAFDAHHFDDCEALLARYAQQAELTPALRNLAGLSAMSQSRFDAAEHVFAGLLAEHDDVHLRFNLAYAIAMQERYAEALPLLSEQVLAEVAESIRLKMLCLYHQGDLDAVIALGEQHADHPLAGEQICGLLATALFDADQFQRAQQYAARAPDSVGGLTVQGLLALQDDDIGRAQQRFEQALETDPASGRAQLGQGLAYLSQHDFANAAPRLDRAATLLRSHAGSWLSAGWAYLMGGKLPEARERFERSLQTDRGFAEATGALAVVDVYEGRDGDARHRAEAALRLDPNCLSATYARSLLLAKAGQNEQGAALYQDMVQRPLGENGPSIAQLIARRASHGVRS</sequence>
<dbReference type="Pfam" id="PF13432">
    <property type="entry name" value="TPR_16"/>
    <property type="match status" value="3"/>
</dbReference>
<dbReference type="Gene3D" id="1.25.40.10">
    <property type="entry name" value="Tetratricopeptide repeat domain"/>
    <property type="match status" value="1"/>
</dbReference>
<proteinExistence type="predicted"/>